<sequence length="131" mass="14475">MADSPVRGIVAVPTVFCVLDILAKRVQGWSLGNALRDKSRPYIFRAAQALAPSHQRRAWHRLTNSPQPLSLIERAVGPIVKIAIHRSDASKFTRSPALASSRGSAPPILAHRHRHISHAQTTARQKNNQKN</sequence>
<accession>A0A2T2NMB1</accession>
<dbReference type="Proteomes" id="UP000240883">
    <property type="component" value="Unassembled WGS sequence"/>
</dbReference>
<name>A0A2T2NMB1_CORCC</name>
<proteinExistence type="predicted"/>
<dbReference type="EMBL" id="KZ678135">
    <property type="protein sequence ID" value="PSN66581.1"/>
    <property type="molecule type" value="Genomic_DNA"/>
</dbReference>
<evidence type="ECO:0000313" key="1">
    <source>
        <dbReference type="EMBL" id="PSN66581.1"/>
    </source>
</evidence>
<evidence type="ECO:0000313" key="2">
    <source>
        <dbReference type="Proteomes" id="UP000240883"/>
    </source>
</evidence>
<gene>
    <name evidence="1" type="ORF">BS50DRAFT_369010</name>
</gene>
<dbReference type="AlphaFoldDB" id="A0A2T2NMB1"/>
<keyword evidence="2" id="KW-1185">Reference proteome</keyword>
<protein>
    <submittedName>
        <fullName evidence="1">Uncharacterized protein</fullName>
    </submittedName>
</protein>
<organism evidence="1 2">
    <name type="scientific">Corynespora cassiicola Philippines</name>
    <dbReference type="NCBI Taxonomy" id="1448308"/>
    <lineage>
        <taxon>Eukaryota</taxon>
        <taxon>Fungi</taxon>
        <taxon>Dikarya</taxon>
        <taxon>Ascomycota</taxon>
        <taxon>Pezizomycotina</taxon>
        <taxon>Dothideomycetes</taxon>
        <taxon>Pleosporomycetidae</taxon>
        <taxon>Pleosporales</taxon>
        <taxon>Corynesporascaceae</taxon>
        <taxon>Corynespora</taxon>
    </lineage>
</organism>
<reference evidence="1 2" key="1">
    <citation type="journal article" date="2018" name="Front. Microbiol.">
        <title>Genome-Wide Analysis of Corynespora cassiicola Leaf Fall Disease Putative Effectors.</title>
        <authorList>
            <person name="Lopez D."/>
            <person name="Ribeiro S."/>
            <person name="Label P."/>
            <person name="Fumanal B."/>
            <person name="Venisse J.S."/>
            <person name="Kohler A."/>
            <person name="de Oliveira R.R."/>
            <person name="Labutti K."/>
            <person name="Lipzen A."/>
            <person name="Lail K."/>
            <person name="Bauer D."/>
            <person name="Ohm R.A."/>
            <person name="Barry K.W."/>
            <person name="Spatafora J."/>
            <person name="Grigoriev I.V."/>
            <person name="Martin F.M."/>
            <person name="Pujade-Renaud V."/>
        </authorList>
    </citation>
    <scope>NUCLEOTIDE SEQUENCE [LARGE SCALE GENOMIC DNA]</scope>
    <source>
        <strain evidence="1 2">Philippines</strain>
    </source>
</reference>